<dbReference type="PROSITE" id="PS50088">
    <property type="entry name" value="ANK_REPEAT"/>
    <property type="match status" value="4"/>
</dbReference>
<feature type="repeat" description="ANK" evidence="3">
    <location>
        <begin position="160"/>
        <end position="192"/>
    </location>
</feature>
<dbReference type="Gene3D" id="2.60.120.650">
    <property type="entry name" value="Cupin"/>
    <property type="match status" value="1"/>
</dbReference>
<dbReference type="InterPro" id="IPR002110">
    <property type="entry name" value="Ankyrin_rpt"/>
</dbReference>
<name>A0A7S3AP35_9EUKA</name>
<evidence type="ECO:0000256" key="3">
    <source>
        <dbReference type="PROSITE-ProRule" id="PRU00023"/>
    </source>
</evidence>
<dbReference type="PROSITE" id="PS50297">
    <property type="entry name" value="ANK_REP_REGION"/>
    <property type="match status" value="4"/>
</dbReference>
<keyword evidence="1" id="KW-0677">Repeat</keyword>
<dbReference type="AlphaFoldDB" id="A0A7S3AP35"/>
<dbReference type="InterPro" id="IPR003347">
    <property type="entry name" value="JmjC_dom"/>
</dbReference>
<evidence type="ECO:0000256" key="1">
    <source>
        <dbReference type="ARBA" id="ARBA00022737"/>
    </source>
</evidence>
<evidence type="ECO:0000313" key="5">
    <source>
        <dbReference type="EMBL" id="CAE0108576.1"/>
    </source>
</evidence>
<dbReference type="SUPFAM" id="SSF48403">
    <property type="entry name" value="Ankyrin repeat"/>
    <property type="match status" value="1"/>
</dbReference>
<organism evidence="5">
    <name type="scientific">Haptolina ericina</name>
    <dbReference type="NCBI Taxonomy" id="156174"/>
    <lineage>
        <taxon>Eukaryota</taxon>
        <taxon>Haptista</taxon>
        <taxon>Haptophyta</taxon>
        <taxon>Prymnesiophyceae</taxon>
        <taxon>Prymnesiales</taxon>
        <taxon>Prymnesiaceae</taxon>
        <taxon>Haptolina</taxon>
    </lineage>
</organism>
<dbReference type="InterPro" id="IPR036770">
    <property type="entry name" value="Ankyrin_rpt-contain_sf"/>
</dbReference>
<sequence>MAQSATSQTSGRFSLATPSRSRRRLRKRWLVERPRAAGAWVLPEHDSRQATVDYVRAVEANARFTTWDDQGTHLWQCVQGPGEVVVVPSGLWHAVLNYGEVLALSVQHDRPFETALLAATYMGHEAAVTELLNDGGADASAGLSGGAGGSSELEVGDIQLRERPLYVAASCGHVRVVRLLLAHGALVTARNWYGQQPLHAAASSADAGADECLALLLEGGAPADAADDRGETPLLLAVQSGRAASVRRLIEAGASLHAADSESGSQALHHAAVSALHETAQLCIDAGASTQAVNEDGASPLHLAIAAGDAAMVELLLKAQALRWGWLVSMGSTSPRYRPLRLSSGNSCRLVRRLMPSPTTARPHCTSPPPSLVPEPTTFQRFGCWLRHSAPMGDCATGTGTAPHRSQSSMGMWRRGGTCAASLGCDHTVGFCQ</sequence>
<dbReference type="EMBL" id="HBHX01016498">
    <property type="protein sequence ID" value="CAE0108576.1"/>
    <property type="molecule type" value="Transcribed_RNA"/>
</dbReference>
<proteinExistence type="predicted"/>
<feature type="repeat" description="ANK" evidence="3">
    <location>
        <begin position="229"/>
        <end position="261"/>
    </location>
</feature>
<dbReference type="PANTHER" id="PTHR24126:SF14">
    <property type="entry name" value="ANK_REP_REGION DOMAIN-CONTAINING PROTEIN"/>
    <property type="match status" value="1"/>
</dbReference>
<evidence type="ECO:0000256" key="2">
    <source>
        <dbReference type="ARBA" id="ARBA00023043"/>
    </source>
</evidence>
<reference evidence="5" key="1">
    <citation type="submission" date="2021-01" db="EMBL/GenBank/DDBJ databases">
        <authorList>
            <person name="Corre E."/>
            <person name="Pelletier E."/>
            <person name="Niang G."/>
            <person name="Scheremetjew M."/>
            <person name="Finn R."/>
            <person name="Kale V."/>
            <person name="Holt S."/>
            <person name="Cochrane G."/>
            <person name="Meng A."/>
            <person name="Brown T."/>
            <person name="Cohen L."/>
        </authorList>
    </citation>
    <scope>NUCLEOTIDE SEQUENCE</scope>
    <source>
        <strain evidence="5">CCMP281</strain>
    </source>
</reference>
<dbReference type="SUPFAM" id="SSF51197">
    <property type="entry name" value="Clavaminate synthase-like"/>
    <property type="match status" value="1"/>
</dbReference>
<gene>
    <name evidence="5" type="ORF">HERI1096_LOCUS9236</name>
</gene>
<evidence type="ECO:0000259" key="4">
    <source>
        <dbReference type="Pfam" id="PF02373"/>
    </source>
</evidence>
<accession>A0A7S3AP35</accession>
<dbReference type="SMART" id="SM00248">
    <property type="entry name" value="ANK"/>
    <property type="match status" value="6"/>
</dbReference>
<dbReference type="Pfam" id="PF12796">
    <property type="entry name" value="Ank_2"/>
    <property type="match status" value="2"/>
</dbReference>
<protein>
    <recommendedName>
        <fullName evidence="4">JmjC domain-containing protein</fullName>
    </recommendedName>
</protein>
<feature type="repeat" description="ANK" evidence="3">
    <location>
        <begin position="296"/>
        <end position="321"/>
    </location>
</feature>
<dbReference type="PANTHER" id="PTHR24126">
    <property type="entry name" value="ANKYRIN REPEAT, PH AND SEC7 DOMAIN CONTAINING PROTEIN SECG-RELATED"/>
    <property type="match status" value="1"/>
</dbReference>
<keyword evidence="2 3" id="KW-0040">ANK repeat</keyword>
<feature type="domain" description="JmjC" evidence="4">
    <location>
        <begin position="69"/>
        <end position="106"/>
    </location>
</feature>
<dbReference type="Pfam" id="PF00023">
    <property type="entry name" value="Ank"/>
    <property type="match status" value="1"/>
</dbReference>
<dbReference type="Pfam" id="PF02373">
    <property type="entry name" value="JmjC"/>
    <property type="match status" value="1"/>
</dbReference>
<feature type="repeat" description="ANK" evidence="3">
    <location>
        <begin position="193"/>
        <end position="228"/>
    </location>
</feature>
<dbReference type="Gene3D" id="1.25.40.20">
    <property type="entry name" value="Ankyrin repeat-containing domain"/>
    <property type="match status" value="2"/>
</dbReference>